<evidence type="ECO:0000313" key="3">
    <source>
        <dbReference type="Proteomes" id="UP000799777"/>
    </source>
</evidence>
<keyword evidence="3" id="KW-1185">Reference proteome</keyword>
<organism evidence="2 3">
    <name type="scientific">Setomelanomma holmii</name>
    <dbReference type="NCBI Taxonomy" id="210430"/>
    <lineage>
        <taxon>Eukaryota</taxon>
        <taxon>Fungi</taxon>
        <taxon>Dikarya</taxon>
        <taxon>Ascomycota</taxon>
        <taxon>Pezizomycotina</taxon>
        <taxon>Dothideomycetes</taxon>
        <taxon>Pleosporomycetidae</taxon>
        <taxon>Pleosporales</taxon>
        <taxon>Pleosporineae</taxon>
        <taxon>Phaeosphaeriaceae</taxon>
        <taxon>Setomelanomma</taxon>
    </lineage>
</organism>
<dbReference type="InterPro" id="IPR010730">
    <property type="entry name" value="HET"/>
</dbReference>
<dbReference type="EMBL" id="ML978164">
    <property type="protein sequence ID" value="KAF2033915.1"/>
    <property type="molecule type" value="Genomic_DNA"/>
</dbReference>
<dbReference type="PANTHER" id="PTHR24148">
    <property type="entry name" value="ANKYRIN REPEAT DOMAIN-CONTAINING PROTEIN 39 HOMOLOG-RELATED"/>
    <property type="match status" value="1"/>
</dbReference>
<sequence>KYSYAPLEKTRQEIRLLHLLPRAQATADAEAPCVADDGIVSRTQDEICCELNAVSLDETPSYEALSYVWGDPTTTHHVVLDGLKFPVTANLHTALAHLRLRSTTRTIWIE</sequence>
<dbReference type="OrthoDB" id="3553147at2759"/>
<name>A0A9P4LR39_9PLEO</name>
<comment type="caution">
    <text evidence="2">The sequence shown here is derived from an EMBL/GenBank/DDBJ whole genome shotgun (WGS) entry which is preliminary data.</text>
</comment>
<dbReference type="Proteomes" id="UP000799777">
    <property type="component" value="Unassembled WGS sequence"/>
</dbReference>
<evidence type="ECO:0000259" key="1">
    <source>
        <dbReference type="Pfam" id="PF06985"/>
    </source>
</evidence>
<reference evidence="2" key="1">
    <citation type="journal article" date="2020" name="Stud. Mycol.">
        <title>101 Dothideomycetes genomes: a test case for predicting lifestyles and emergence of pathogens.</title>
        <authorList>
            <person name="Haridas S."/>
            <person name="Albert R."/>
            <person name="Binder M."/>
            <person name="Bloem J."/>
            <person name="Labutti K."/>
            <person name="Salamov A."/>
            <person name="Andreopoulos B."/>
            <person name="Baker S."/>
            <person name="Barry K."/>
            <person name="Bills G."/>
            <person name="Bluhm B."/>
            <person name="Cannon C."/>
            <person name="Castanera R."/>
            <person name="Culley D."/>
            <person name="Daum C."/>
            <person name="Ezra D."/>
            <person name="Gonzalez J."/>
            <person name="Henrissat B."/>
            <person name="Kuo A."/>
            <person name="Liang C."/>
            <person name="Lipzen A."/>
            <person name="Lutzoni F."/>
            <person name="Magnuson J."/>
            <person name="Mondo S."/>
            <person name="Nolan M."/>
            <person name="Ohm R."/>
            <person name="Pangilinan J."/>
            <person name="Park H.-J."/>
            <person name="Ramirez L."/>
            <person name="Alfaro M."/>
            <person name="Sun H."/>
            <person name="Tritt A."/>
            <person name="Yoshinaga Y."/>
            <person name="Zwiers L.-H."/>
            <person name="Turgeon B."/>
            <person name="Goodwin S."/>
            <person name="Spatafora J."/>
            <person name="Crous P."/>
            <person name="Grigoriev I."/>
        </authorList>
    </citation>
    <scope>NUCLEOTIDE SEQUENCE</scope>
    <source>
        <strain evidence="2">CBS 110217</strain>
    </source>
</reference>
<dbReference type="AlphaFoldDB" id="A0A9P4LR39"/>
<dbReference type="InterPro" id="IPR052895">
    <property type="entry name" value="HetReg/Transcr_Mod"/>
</dbReference>
<gene>
    <name evidence="2" type="ORF">EK21DRAFT_17890</name>
</gene>
<protein>
    <recommendedName>
        <fullName evidence="1">Heterokaryon incompatibility domain-containing protein</fullName>
    </recommendedName>
</protein>
<accession>A0A9P4LR39</accession>
<feature type="non-terminal residue" evidence="2">
    <location>
        <position position="110"/>
    </location>
</feature>
<dbReference type="Pfam" id="PF06985">
    <property type="entry name" value="HET"/>
    <property type="match status" value="1"/>
</dbReference>
<feature type="non-terminal residue" evidence="2">
    <location>
        <position position="1"/>
    </location>
</feature>
<proteinExistence type="predicted"/>
<evidence type="ECO:0000313" key="2">
    <source>
        <dbReference type="EMBL" id="KAF2033915.1"/>
    </source>
</evidence>
<dbReference type="PANTHER" id="PTHR24148:SF73">
    <property type="entry name" value="HET DOMAIN PROTEIN (AFU_ORTHOLOGUE AFUA_8G01020)"/>
    <property type="match status" value="1"/>
</dbReference>
<feature type="domain" description="Heterokaryon incompatibility" evidence="1">
    <location>
        <begin position="62"/>
        <end position="109"/>
    </location>
</feature>